<dbReference type="InterPro" id="IPR013736">
    <property type="entry name" value="Xaa-Pro_dipept_C"/>
</dbReference>
<keyword evidence="1" id="KW-0378">Hydrolase</keyword>
<dbReference type="Proteomes" id="UP000199415">
    <property type="component" value="Unassembled WGS sequence"/>
</dbReference>
<dbReference type="InterPro" id="IPR005674">
    <property type="entry name" value="CocE/Ser_esterase"/>
</dbReference>
<dbReference type="SUPFAM" id="SSF49785">
    <property type="entry name" value="Galactose-binding domain-like"/>
    <property type="match status" value="1"/>
</dbReference>
<dbReference type="PANTHER" id="PTHR43056">
    <property type="entry name" value="PEPTIDASE S9 PROLYL OLIGOPEPTIDASE"/>
    <property type="match status" value="1"/>
</dbReference>
<dbReference type="InterPro" id="IPR029058">
    <property type="entry name" value="AB_hydrolase_fold"/>
</dbReference>
<evidence type="ECO:0000313" key="3">
    <source>
        <dbReference type="EMBL" id="SDF48792.1"/>
    </source>
</evidence>
<dbReference type="SUPFAM" id="SSF53474">
    <property type="entry name" value="alpha/beta-Hydrolases"/>
    <property type="match status" value="1"/>
</dbReference>
<dbReference type="RefSeq" id="WP_090018291.1">
    <property type="nucleotide sequence ID" value="NZ_FNCE01000001.1"/>
</dbReference>
<dbReference type="SMART" id="SM00939">
    <property type="entry name" value="PepX_C"/>
    <property type="match status" value="1"/>
</dbReference>
<reference evidence="3 4" key="1">
    <citation type="submission" date="2016-10" db="EMBL/GenBank/DDBJ databases">
        <authorList>
            <person name="de Groot N.N."/>
        </authorList>
    </citation>
    <scope>NUCLEOTIDE SEQUENCE [LARGE SCALE GENOMIC DNA]</scope>
    <source>
        <strain evidence="3 4">DSM 25584</strain>
    </source>
</reference>
<sequence>MQTRDAFPRPVIEEETWIPMPDGCHLAARIRRPADAEAHPVPAILEYLPYRKRDLTAERDAHTHGYFAGHGYAGVRVDIRGTGESGGVLTDEYTQQEFDDGLAVLRWLADQPWCTGDVGMIGISWGGFNGLQLASFRPPELKCVITLGSTDDRYADDIHHMGGTLLVDNLSWAATMFEQTSCPPDPALVGESWREMWLDRLHGSGHWLETWLHHQRRDGYYEHGSVCENYDAIQCPVYTVGGWADGYVSAIFRLMRGLSVPRKALIGPWAHNFPHFGSPGPAIGFLQECLRWFDHWLKGVDTGIMAEPMVRAWVQDSAPPRPHYDERPGRWVAEDDWPGPNVQPTALTLTPRGQLAASDDGERAPRAIRSPLTTGVFGGKWCPYMAPPDLPADQRGDDAGSLVFQTDTLAEDVEILGQPSVTLECSVDRPVAMVCARLIDVRPDGSATRVSYGLFNLTHRDGHAEPQPLTPGERYRVTVPLKYIGQRFPAGHAIRVSLSTVYWPVAWPAPEPVTLTVHTGESQLTLPVRPPQPSDAELPAFGPPEGAPPLPVTRLAETDSHWTVTHDLPEAQTQVDVLYDQGLVRFDDIGLTVHGRVRETYTVRDDDEDTLEGWCAWDRVFRRGDWETRTYTRTRLTSDATHFYLEATLDAYEGTARVCAKSWNTAIPRDLV</sequence>
<dbReference type="Gene3D" id="3.40.50.1820">
    <property type="entry name" value="alpha/beta hydrolase"/>
    <property type="match status" value="2"/>
</dbReference>
<evidence type="ECO:0000313" key="4">
    <source>
        <dbReference type="Proteomes" id="UP000199415"/>
    </source>
</evidence>
<name>A0A1G7LGV9_9PROT</name>
<dbReference type="GO" id="GO:0008239">
    <property type="term" value="F:dipeptidyl-peptidase activity"/>
    <property type="evidence" value="ECO:0007669"/>
    <property type="project" value="InterPro"/>
</dbReference>
<dbReference type="Pfam" id="PF02129">
    <property type="entry name" value="Peptidase_S15"/>
    <property type="match status" value="1"/>
</dbReference>
<dbReference type="STRING" id="1082479.SAMN05216241_101247"/>
<dbReference type="OrthoDB" id="9806163at2"/>
<dbReference type="Pfam" id="PF08530">
    <property type="entry name" value="PepX_C"/>
    <property type="match status" value="1"/>
</dbReference>
<dbReference type="AlphaFoldDB" id="A0A1G7LGV9"/>
<gene>
    <name evidence="3" type="ORF">SAMN05216241_101247</name>
</gene>
<dbReference type="InterPro" id="IPR000383">
    <property type="entry name" value="Xaa-Pro-like_dom"/>
</dbReference>
<protein>
    <recommendedName>
        <fullName evidence="2">Xaa-Pro dipeptidyl-peptidase C-terminal domain-containing protein</fullName>
    </recommendedName>
</protein>
<proteinExistence type="predicted"/>
<dbReference type="InterPro" id="IPR008979">
    <property type="entry name" value="Galactose-bd-like_sf"/>
</dbReference>
<dbReference type="EMBL" id="FNCE01000001">
    <property type="protein sequence ID" value="SDF48792.1"/>
    <property type="molecule type" value="Genomic_DNA"/>
</dbReference>
<dbReference type="PANTHER" id="PTHR43056:SF10">
    <property type="entry name" value="COCE_NOND FAMILY, PUTATIVE (AFU_ORTHOLOGUE AFUA_7G00600)-RELATED"/>
    <property type="match status" value="1"/>
</dbReference>
<accession>A0A1G7LGV9</accession>
<dbReference type="Gene3D" id="2.60.120.260">
    <property type="entry name" value="Galactose-binding domain-like"/>
    <property type="match status" value="1"/>
</dbReference>
<keyword evidence="4" id="KW-1185">Reference proteome</keyword>
<evidence type="ECO:0000256" key="1">
    <source>
        <dbReference type="ARBA" id="ARBA00022801"/>
    </source>
</evidence>
<evidence type="ECO:0000259" key="2">
    <source>
        <dbReference type="SMART" id="SM00939"/>
    </source>
</evidence>
<dbReference type="NCBIfam" id="TIGR00976">
    <property type="entry name" value="CocE_NonD"/>
    <property type="match status" value="1"/>
</dbReference>
<feature type="domain" description="Xaa-Pro dipeptidyl-peptidase C-terminal" evidence="2">
    <location>
        <begin position="290"/>
        <end position="547"/>
    </location>
</feature>
<organism evidence="3 4">
    <name type="scientific">Limimonas halophila</name>
    <dbReference type="NCBI Taxonomy" id="1082479"/>
    <lineage>
        <taxon>Bacteria</taxon>
        <taxon>Pseudomonadati</taxon>
        <taxon>Pseudomonadota</taxon>
        <taxon>Alphaproteobacteria</taxon>
        <taxon>Rhodospirillales</taxon>
        <taxon>Rhodovibrionaceae</taxon>
        <taxon>Limimonas</taxon>
    </lineage>
</organism>
<dbReference type="InterPro" id="IPR050585">
    <property type="entry name" value="Xaa-Pro_dipeptidyl-ppase/CocE"/>
</dbReference>